<keyword evidence="4" id="KW-0804">Transcription</keyword>
<evidence type="ECO:0000313" key="7">
    <source>
        <dbReference type="EMBL" id="XFO73812.1"/>
    </source>
</evidence>
<dbReference type="Pfam" id="PF25601">
    <property type="entry name" value="AAA_lid_14"/>
    <property type="match status" value="1"/>
</dbReference>
<dbReference type="InterPro" id="IPR002197">
    <property type="entry name" value="HTH_Fis"/>
</dbReference>
<gene>
    <name evidence="7" type="primary">norR_22</name>
    <name evidence="7" type="ORF">SPACI_039190</name>
</gene>
<evidence type="ECO:0000259" key="5">
    <source>
        <dbReference type="PROSITE" id="PS50045"/>
    </source>
</evidence>
<dbReference type="InterPro" id="IPR029016">
    <property type="entry name" value="GAF-like_dom_sf"/>
</dbReference>
<dbReference type="CDD" id="cd00130">
    <property type="entry name" value="PAS"/>
    <property type="match status" value="1"/>
</dbReference>
<accession>A0ABZ3J7E5</accession>
<evidence type="ECO:0000256" key="2">
    <source>
        <dbReference type="ARBA" id="ARBA00022840"/>
    </source>
</evidence>
<evidence type="ECO:0000259" key="6">
    <source>
        <dbReference type="PROSITE" id="PS50112"/>
    </source>
</evidence>
<dbReference type="RefSeq" id="WP_169716916.1">
    <property type="nucleotide sequence ID" value="NZ_CP155571.1"/>
</dbReference>
<dbReference type="Pfam" id="PF00158">
    <property type="entry name" value="Sigma54_activat"/>
    <property type="match status" value="1"/>
</dbReference>
<dbReference type="Gene3D" id="3.30.450.20">
    <property type="entry name" value="PAS domain"/>
    <property type="match status" value="1"/>
</dbReference>
<sequence>MNSVLETSSEFQELMSFMHLQPQQLDEITKYKERLINFNELPQDNTLIRKEIASSWLRSQQRGILPKTSLREKLLKPSQFKKVLKDNQLLLHVAEPIITQGLRFISKNSPYTFGLTDRNGILLSVHNPCVAQLKTPGIDISEEAVGTAAHSLSAALGKPVCTVGPETYNYVLQKGNVVISVPIHDAKDNVAAVFTIPYYRKYKHTKEEEALFTWLIAWQFSTARKIEEALAQASHKFHTAVQCSILDSALSMVNDGLLFIDHRGEISYISQGGEQLLGLNSDIIKGRHYSELLGHFSQVSGVLHGKISTANVAATINGVNGNKQCVLKVEPLLIDQNDIAGAIIRVCSIKQTSITNEKTEGFSAVHTFKDILGENPKIIKAKQLANKIAYSDLSVLLIGDTGTGKELFAQAIHNEALPEKPFVAINCASIPQNLIESELFGYEGGTFTGADKNGRIGKVEMANGGTLFLDEIGDMPLDLQAVLLRVLEDKRVLRIGGNKYIPVNFRVIAATNKRVYEMVQQRTFREDLYYRLATCKIEIPSLQQRSTDIIPLAQFFIKQQCFRLKLPICDVDPAVWRKITQYEWPGNIRQLKSAMFLAVNIAQNGVIQLCDLPDEVVGFSDSSSKYGRFKPLSELEKNAIMDVMAYTDNDLIKASKILGLSRSTLYRRLRAYNFPLKDTN</sequence>
<dbReference type="PANTHER" id="PTHR32071:SF57">
    <property type="entry name" value="C4-DICARBOXYLATE TRANSPORT TRANSCRIPTIONAL REGULATORY PROTEIN DCTD"/>
    <property type="match status" value="1"/>
</dbReference>
<dbReference type="Proteomes" id="UP000216052">
    <property type="component" value="Chromosome"/>
</dbReference>
<feature type="domain" description="PAS" evidence="6">
    <location>
        <begin position="242"/>
        <end position="287"/>
    </location>
</feature>
<dbReference type="SMART" id="SM00382">
    <property type="entry name" value="AAA"/>
    <property type="match status" value="1"/>
</dbReference>
<dbReference type="InterPro" id="IPR027417">
    <property type="entry name" value="P-loop_NTPase"/>
</dbReference>
<protein>
    <submittedName>
        <fullName evidence="7">Anaerobic nitric oxide reductase transcription regulator NorR</fullName>
    </submittedName>
</protein>
<dbReference type="Gene3D" id="1.10.8.60">
    <property type="match status" value="1"/>
</dbReference>
<dbReference type="InterPro" id="IPR025943">
    <property type="entry name" value="Sigma_54_int_dom_ATP-bd_2"/>
</dbReference>
<dbReference type="Gene3D" id="3.30.450.40">
    <property type="match status" value="1"/>
</dbReference>
<dbReference type="Gene3D" id="1.10.10.60">
    <property type="entry name" value="Homeodomain-like"/>
    <property type="match status" value="1"/>
</dbReference>
<keyword evidence="3" id="KW-0805">Transcription regulation</keyword>
<dbReference type="InterPro" id="IPR000014">
    <property type="entry name" value="PAS"/>
</dbReference>
<dbReference type="PROSITE" id="PS50045">
    <property type="entry name" value="SIGMA54_INTERACT_4"/>
    <property type="match status" value="1"/>
</dbReference>
<dbReference type="InterPro" id="IPR058031">
    <property type="entry name" value="AAA_lid_NorR"/>
</dbReference>
<keyword evidence="8" id="KW-1185">Reference proteome</keyword>
<evidence type="ECO:0000256" key="4">
    <source>
        <dbReference type="ARBA" id="ARBA00023163"/>
    </source>
</evidence>
<dbReference type="Gene3D" id="3.40.50.300">
    <property type="entry name" value="P-loop containing nucleotide triphosphate hydrolases"/>
    <property type="match status" value="1"/>
</dbReference>
<dbReference type="InterPro" id="IPR025662">
    <property type="entry name" value="Sigma_54_int_dom_ATP-bd_1"/>
</dbReference>
<dbReference type="InterPro" id="IPR002078">
    <property type="entry name" value="Sigma_54_int"/>
</dbReference>
<keyword evidence="2" id="KW-0067">ATP-binding</keyword>
<evidence type="ECO:0000313" key="8">
    <source>
        <dbReference type="Proteomes" id="UP000216052"/>
    </source>
</evidence>
<evidence type="ECO:0000256" key="1">
    <source>
        <dbReference type="ARBA" id="ARBA00022741"/>
    </source>
</evidence>
<reference evidence="7" key="1">
    <citation type="submission" date="2024-05" db="EMBL/GenBank/DDBJ databases">
        <title>Isolation and characterization of Sporomusa carbonis sp. nov., a carboxydotrophic hydrogenogen in the genus of Sporomusa isolated from a charcoal burning pile.</title>
        <authorList>
            <person name="Boeer T."/>
            <person name="Rosenbaum F."/>
            <person name="Eysell L."/>
            <person name="Mueller V."/>
            <person name="Daniel R."/>
            <person name="Poehlein A."/>
        </authorList>
    </citation>
    <scope>NUCLEOTIDE SEQUENCE [LARGE SCALE GENOMIC DNA]</scope>
    <source>
        <strain evidence="7">DSM 3132</strain>
    </source>
</reference>
<dbReference type="SUPFAM" id="SSF46689">
    <property type="entry name" value="Homeodomain-like"/>
    <property type="match status" value="1"/>
</dbReference>
<dbReference type="SUPFAM" id="SSF55785">
    <property type="entry name" value="PYP-like sensor domain (PAS domain)"/>
    <property type="match status" value="1"/>
</dbReference>
<dbReference type="InterPro" id="IPR003593">
    <property type="entry name" value="AAA+_ATPase"/>
</dbReference>
<name>A0ABZ3J7E5_SPOA4</name>
<dbReference type="EMBL" id="CP155571">
    <property type="protein sequence ID" value="XFO73812.1"/>
    <property type="molecule type" value="Genomic_DNA"/>
</dbReference>
<dbReference type="InterPro" id="IPR035965">
    <property type="entry name" value="PAS-like_dom_sf"/>
</dbReference>
<evidence type="ECO:0000256" key="3">
    <source>
        <dbReference type="ARBA" id="ARBA00023015"/>
    </source>
</evidence>
<dbReference type="PANTHER" id="PTHR32071">
    <property type="entry name" value="TRANSCRIPTIONAL REGULATORY PROTEIN"/>
    <property type="match status" value="1"/>
</dbReference>
<dbReference type="Pfam" id="PF02954">
    <property type="entry name" value="HTH_8"/>
    <property type="match status" value="1"/>
</dbReference>
<proteinExistence type="predicted"/>
<dbReference type="InterPro" id="IPR009057">
    <property type="entry name" value="Homeodomain-like_sf"/>
</dbReference>
<keyword evidence="1" id="KW-0547">Nucleotide-binding</keyword>
<dbReference type="CDD" id="cd00009">
    <property type="entry name" value="AAA"/>
    <property type="match status" value="1"/>
</dbReference>
<organism evidence="7 8">
    <name type="scientific">Sporomusa acidovorans (strain ATCC 49682 / DSM 3132 / Mol)</name>
    <dbReference type="NCBI Taxonomy" id="1123286"/>
    <lineage>
        <taxon>Bacteria</taxon>
        <taxon>Bacillati</taxon>
        <taxon>Bacillota</taxon>
        <taxon>Negativicutes</taxon>
        <taxon>Selenomonadales</taxon>
        <taxon>Sporomusaceae</taxon>
        <taxon>Sporomusa</taxon>
    </lineage>
</organism>
<dbReference type="PROSITE" id="PS50112">
    <property type="entry name" value="PAS"/>
    <property type="match status" value="1"/>
</dbReference>
<feature type="domain" description="Sigma-54 factor interaction" evidence="5">
    <location>
        <begin position="371"/>
        <end position="600"/>
    </location>
</feature>
<dbReference type="PROSITE" id="PS00676">
    <property type="entry name" value="SIGMA54_INTERACT_2"/>
    <property type="match status" value="1"/>
</dbReference>
<dbReference type="PROSITE" id="PS00675">
    <property type="entry name" value="SIGMA54_INTERACT_1"/>
    <property type="match status" value="1"/>
</dbReference>
<dbReference type="SUPFAM" id="SSF52540">
    <property type="entry name" value="P-loop containing nucleoside triphosphate hydrolases"/>
    <property type="match status" value="1"/>
</dbReference>